<organism evidence="1 2">
    <name type="scientific">Thelohanellus kitauei</name>
    <name type="common">Myxosporean</name>
    <dbReference type="NCBI Taxonomy" id="669202"/>
    <lineage>
        <taxon>Eukaryota</taxon>
        <taxon>Metazoa</taxon>
        <taxon>Cnidaria</taxon>
        <taxon>Myxozoa</taxon>
        <taxon>Myxosporea</taxon>
        <taxon>Bivalvulida</taxon>
        <taxon>Platysporina</taxon>
        <taxon>Myxobolidae</taxon>
        <taxon>Thelohanellus</taxon>
    </lineage>
</organism>
<comment type="caution">
    <text evidence="1">The sequence shown here is derived from an EMBL/GenBank/DDBJ whole genome shotgun (WGS) entry which is preliminary data.</text>
</comment>
<keyword evidence="2" id="KW-1185">Reference proteome</keyword>
<evidence type="ECO:0000313" key="1">
    <source>
        <dbReference type="EMBL" id="KII67550.1"/>
    </source>
</evidence>
<evidence type="ECO:0000313" key="2">
    <source>
        <dbReference type="Proteomes" id="UP000031668"/>
    </source>
</evidence>
<name>A0A0C2MTP1_THEKT</name>
<protein>
    <submittedName>
        <fullName evidence="1">Uncharacterized protein</fullName>
    </submittedName>
</protein>
<dbReference type="AlphaFoldDB" id="A0A0C2MTP1"/>
<proteinExistence type="predicted"/>
<reference evidence="1 2" key="1">
    <citation type="journal article" date="2014" name="Genome Biol. Evol.">
        <title>The genome of the myxosporean Thelohanellus kitauei shows adaptations to nutrient acquisition within its fish host.</title>
        <authorList>
            <person name="Yang Y."/>
            <person name="Xiong J."/>
            <person name="Zhou Z."/>
            <person name="Huo F."/>
            <person name="Miao W."/>
            <person name="Ran C."/>
            <person name="Liu Y."/>
            <person name="Zhang J."/>
            <person name="Feng J."/>
            <person name="Wang M."/>
            <person name="Wang M."/>
            <person name="Wang L."/>
            <person name="Yao B."/>
        </authorList>
    </citation>
    <scope>NUCLEOTIDE SEQUENCE [LARGE SCALE GENOMIC DNA]</scope>
    <source>
        <strain evidence="1">Wuqing</strain>
    </source>
</reference>
<sequence>MQAQLTYQREQINCQPLQMQDLISRMGVQEPQVAISPPTYVLKFTSFNPSAETWKDYLTRLAVFTYAHSVTHARILQMFLTNQPPEVYKFLCPLAAQQSPPK</sequence>
<dbReference type="Proteomes" id="UP000031668">
    <property type="component" value="Unassembled WGS sequence"/>
</dbReference>
<accession>A0A0C2MTP1</accession>
<dbReference type="EMBL" id="JWZT01003132">
    <property type="protein sequence ID" value="KII67550.1"/>
    <property type="molecule type" value="Genomic_DNA"/>
</dbReference>
<gene>
    <name evidence="1" type="ORF">RF11_08390</name>
</gene>